<reference evidence="2 3" key="1">
    <citation type="submission" date="2018-02" db="EMBL/GenBank/DDBJ databases">
        <title>The genomes of Aspergillus section Nigri reveals drivers in fungal speciation.</title>
        <authorList>
            <consortium name="DOE Joint Genome Institute"/>
            <person name="Vesth T.C."/>
            <person name="Nybo J."/>
            <person name="Theobald S."/>
            <person name="Brandl J."/>
            <person name="Frisvad J.C."/>
            <person name="Nielsen K.F."/>
            <person name="Lyhne E.K."/>
            <person name="Kogle M.E."/>
            <person name="Kuo A."/>
            <person name="Riley R."/>
            <person name="Clum A."/>
            <person name="Nolan M."/>
            <person name="Lipzen A."/>
            <person name="Salamov A."/>
            <person name="Henrissat B."/>
            <person name="Wiebenga A."/>
            <person name="De vries R.P."/>
            <person name="Grigoriev I.V."/>
            <person name="Mortensen U.H."/>
            <person name="Andersen M.R."/>
            <person name="Baker S.E."/>
        </authorList>
    </citation>
    <scope>NUCLEOTIDE SEQUENCE [LARGE SCALE GENOMIC DNA]</scope>
    <source>
        <strain evidence="2 3">CBS 101889</strain>
    </source>
</reference>
<dbReference type="VEuPathDB" id="FungiDB:BO97DRAFT_415078"/>
<dbReference type="OrthoDB" id="415532at2759"/>
<keyword evidence="3" id="KW-1185">Reference proteome</keyword>
<evidence type="ECO:0000259" key="1">
    <source>
        <dbReference type="Pfam" id="PF14033"/>
    </source>
</evidence>
<sequence length="343" mass="39544">MRIWCFFYLSRYHSQKTPKMDRSGDNPLQGPGFNDVPLYHELPRGARFAHGIADWRQTPQLTIWELGMLQFMSWVTEQSGWENKCEDLKNARGMYYSVSLQDQFPSLQVIIRISSIELNPEQPKYSGASTFNVAGILNEHIVATAMCYLDVDNIRDTSMSRSSTSWIGFLVLIRSRSIRQIYVPCKLWDPFLSHSRGCLSLGLTRCGLETNPSPSKIRRPQDPSRPGRLRFVTLWLVDPHYRICSTQNVPPQDSGWLDTGLNKSTEDRQRRGLMTGAEAIETAEQMRKERHSIAQKFQGRGHEWHSYEEDFMTFYYGDSSDQGSYTSCYSIHSMQEFGHIVSI</sequence>
<dbReference type="InterPro" id="IPR049192">
    <property type="entry name" value="DUF4246_C"/>
</dbReference>
<accession>A0A395HVP9</accession>
<dbReference type="Pfam" id="PF14033">
    <property type="entry name" value="DUF4246"/>
    <property type="match status" value="2"/>
</dbReference>
<proteinExistence type="predicted"/>
<organism evidence="2 3">
    <name type="scientific">Aspergillus homomorphus (strain CBS 101889)</name>
    <dbReference type="NCBI Taxonomy" id="1450537"/>
    <lineage>
        <taxon>Eukaryota</taxon>
        <taxon>Fungi</taxon>
        <taxon>Dikarya</taxon>
        <taxon>Ascomycota</taxon>
        <taxon>Pezizomycotina</taxon>
        <taxon>Eurotiomycetes</taxon>
        <taxon>Eurotiomycetidae</taxon>
        <taxon>Eurotiales</taxon>
        <taxon>Aspergillaceae</taxon>
        <taxon>Aspergillus</taxon>
        <taxon>Aspergillus subgen. Circumdati</taxon>
    </lineage>
</organism>
<feature type="domain" description="DUF4246" evidence="1">
    <location>
        <begin position="76"/>
        <end position="160"/>
    </location>
</feature>
<feature type="domain" description="DUF4246" evidence="1">
    <location>
        <begin position="221"/>
        <end position="258"/>
    </location>
</feature>
<protein>
    <recommendedName>
        <fullName evidence="1">DUF4246 domain-containing protein</fullName>
    </recommendedName>
</protein>
<dbReference type="PANTHER" id="PTHR33119">
    <property type="entry name" value="IFI3P"/>
    <property type="match status" value="1"/>
</dbReference>
<dbReference type="RefSeq" id="XP_025550647.1">
    <property type="nucleotide sequence ID" value="XM_025696373.1"/>
</dbReference>
<dbReference type="InterPro" id="IPR025340">
    <property type="entry name" value="DUF4246"/>
</dbReference>
<dbReference type="EMBL" id="KZ824288">
    <property type="protein sequence ID" value="RAL11493.1"/>
    <property type="molecule type" value="Genomic_DNA"/>
</dbReference>
<evidence type="ECO:0000313" key="2">
    <source>
        <dbReference type="EMBL" id="RAL11493.1"/>
    </source>
</evidence>
<dbReference type="Proteomes" id="UP000248961">
    <property type="component" value="Unassembled WGS sequence"/>
</dbReference>
<dbReference type="GeneID" id="37200662"/>
<name>A0A395HVP9_ASPHC</name>
<evidence type="ECO:0000313" key="3">
    <source>
        <dbReference type="Proteomes" id="UP000248961"/>
    </source>
</evidence>
<dbReference type="AlphaFoldDB" id="A0A395HVP9"/>
<gene>
    <name evidence="2" type="ORF">BO97DRAFT_415078</name>
</gene>
<dbReference type="PANTHER" id="PTHR33119:SF1">
    <property type="entry name" value="FE2OG DIOXYGENASE DOMAIN-CONTAINING PROTEIN"/>
    <property type="match status" value="1"/>
</dbReference>
<dbReference type="STRING" id="1450537.A0A395HVP9"/>